<organism evidence="10 11">
    <name type="scientific">Candidatus Roizmanbacteria bacterium RIFCSPHIGHO2_12_FULL_44_10</name>
    <dbReference type="NCBI Taxonomy" id="1802054"/>
    <lineage>
        <taxon>Bacteria</taxon>
        <taxon>Candidatus Roizmaniibacteriota</taxon>
    </lineage>
</organism>
<feature type="binding site" evidence="8">
    <location>
        <position position="112"/>
    </location>
    <ligand>
        <name>L-histidine</name>
        <dbReference type="ChEBI" id="CHEBI:57595"/>
    </ligand>
</feature>
<protein>
    <recommendedName>
        <fullName evidence="7">Histidine--tRNA ligase</fullName>
        <ecNumber evidence="7">6.1.1.21</ecNumber>
    </recommendedName>
    <alternativeName>
        <fullName evidence="7">Histidyl-tRNA synthetase</fullName>
        <shortName evidence="7">HisRS</shortName>
    </alternativeName>
</protein>
<dbReference type="InterPro" id="IPR015807">
    <property type="entry name" value="His-tRNA-ligase"/>
</dbReference>
<evidence type="ECO:0000256" key="2">
    <source>
        <dbReference type="ARBA" id="ARBA00022741"/>
    </source>
</evidence>
<evidence type="ECO:0000256" key="5">
    <source>
        <dbReference type="ARBA" id="ARBA00023146"/>
    </source>
</evidence>
<feature type="binding site" evidence="8">
    <location>
        <position position="256"/>
    </location>
    <ligand>
        <name>L-histidine</name>
        <dbReference type="ChEBI" id="CHEBI:57595"/>
    </ligand>
</feature>
<dbReference type="GO" id="GO:0006427">
    <property type="term" value="P:histidyl-tRNA aminoacylation"/>
    <property type="evidence" value="ECO:0007669"/>
    <property type="project" value="UniProtKB-UniRule"/>
</dbReference>
<dbReference type="CDD" id="cd00773">
    <property type="entry name" value="HisRS-like_core"/>
    <property type="match status" value="1"/>
</dbReference>
<dbReference type="InterPro" id="IPR006195">
    <property type="entry name" value="aa-tRNA-synth_II"/>
</dbReference>
<evidence type="ECO:0000256" key="1">
    <source>
        <dbReference type="ARBA" id="ARBA00008226"/>
    </source>
</evidence>
<comment type="catalytic activity">
    <reaction evidence="6 7">
        <text>tRNA(His) + L-histidine + ATP = L-histidyl-tRNA(His) + AMP + diphosphate + H(+)</text>
        <dbReference type="Rhea" id="RHEA:17313"/>
        <dbReference type="Rhea" id="RHEA-COMP:9665"/>
        <dbReference type="Rhea" id="RHEA-COMP:9689"/>
        <dbReference type="ChEBI" id="CHEBI:15378"/>
        <dbReference type="ChEBI" id="CHEBI:30616"/>
        <dbReference type="ChEBI" id="CHEBI:33019"/>
        <dbReference type="ChEBI" id="CHEBI:57595"/>
        <dbReference type="ChEBI" id="CHEBI:78442"/>
        <dbReference type="ChEBI" id="CHEBI:78527"/>
        <dbReference type="ChEBI" id="CHEBI:456215"/>
        <dbReference type="EC" id="6.1.1.21"/>
    </reaction>
</comment>
<evidence type="ECO:0000256" key="8">
    <source>
        <dbReference type="PIRSR" id="PIRSR001549-1"/>
    </source>
</evidence>
<dbReference type="PANTHER" id="PTHR11476:SF7">
    <property type="entry name" value="HISTIDINE--TRNA LIGASE"/>
    <property type="match status" value="1"/>
</dbReference>
<dbReference type="SUPFAM" id="SSF55681">
    <property type="entry name" value="Class II aaRS and biotin synthetases"/>
    <property type="match status" value="1"/>
</dbReference>
<dbReference type="InterPro" id="IPR045864">
    <property type="entry name" value="aa-tRNA-synth_II/BPL/LPL"/>
</dbReference>
<sequence length="418" mass="46468">MANKQDIQTLKGFRDFLGAEMRQRLWLIGEIRQTFERFGFEPLESPVLEYEALLAGKYGAEADKLMYRFEDRGGRRVAMRYDQTVPAARIIAQYQGQLTFPYRKYQIQLAWRADKPQKGRYREFLQCDADIIGSSSPIADADILGVYSAIYQNIGLTSLKINLNDRAQLIQSIQNSGVTEAMIFPVIQTVDKLDKKGAEAVIQELTEKGLSADIAKSVLDNLGKSQPTDNLKRIIELATKLGVPDGVLQFNPNLARGLDYYTGMIFEGVIPEYEVGAVGGGGRYDELINKLVGADYPAVGFGLGFDRTLEVAVQLGKVPAMKSNSTVLITMASPEILDDSLRITQQLRQSGIAAETITEGNLPLEKQLKYADRKGIPYVIIVSPEELKNNRVLLKNMQSGDQESLTIEAISAKLLHEH</sequence>
<comment type="caution">
    <text evidence="10">The sequence shown here is derived from an EMBL/GenBank/DDBJ whole genome shotgun (WGS) entry which is preliminary data.</text>
</comment>
<dbReference type="NCBIfam" id="TIGR00442">
    <property type="entry name" value="hisS"/>
    <property type="match status" value="1"/>
</dbReference>
<dbReference type="EMBL" id="MGAE01000032">
    <property type="protein sequence ID" value="OGK38979.1"/>
    <property type="molecule type" value="Genomic_DNA"/>
</dbReference>
<comment type="similarity">
    <text evidence="1 7">Belongs to the class-II aminoacyl-tRNA synthetase family.</text>
</comment>
<dbReference type="InterPro" id="IPR004516">
    <property type="entry name" value="HisRS/HisZ"/>
</dbReference>
<evidence type="ECO:0000256" key="6">
    <source>
        <dbReference type="ARBA" id="ARBA00047639"/>
    </source>
</evidence>
<feature type="binding site" evidence="8">
    <location>
        <begin position="82"/>
        <end position="84"/>
    </location>
    <ligand>
        <name>L-histidine</name>
        <dbReference type="ChEBI" id="CHEBI:57595"/>
    </ligand>
</feature>
<dbReference type="PANTHER" id="PTHR11476">
    <property type="entry name" value="HISTIDYL-TRNA SYNTHETASE"/>
    <property type="match status" value="1"/>
</dbReference>
<evidence type="ECO:0000313" key="10">
    <source>
        <dbReference type="EMBL" id="OGK38979.1"/>
    </source>
</evidence>
<name>A0A1F7I6H9_9BACT</name>
<keyword evidence="3 7" id="KW-0067">ATP-binding</keyword>
<comment type="subcellular location">
    <subcellularLocation>
        <location evidence="7">Cytoplasm</location>
    </subcellularLocation>
</comment>
<feature type="binding site" evidence="8">
    <location>
        <position position="126"/>
    </location>
    <ligand>
        <name>L-histidine</name>
        <dbReference type="ChEBI" id="CHEBI:57595"/>
    </ligand>
</feature>
<dbReference type="EC" id="6.1.1.21" evidence="7"/>
<keyword evidence="7" id="KW-0963">Cytoplasm</keyword>
<dbReference type="PIRSF" id="PIRSF001549">
    <property type="entry name" value="His-tRNA_synth"/>
    <property type="match status" value="1"/>
</dbReference>
<feature type="binding site" evidence="8">
    <location>
        <position position="130"/>
    </location>
    <ligand>
        <name>L-histidine</name>
        <dbReference type="ChEBI" id="CHEBI:57595"/>
    </ligand>
</feature>
<dbReference type="Pfam" id="PF03129">
    <property type="entry name" value="HGTP_anticodon"/>
    <property type="match status" value="1"/>
</dbReference>
<dbReference type="SUPFAM" id="SSF52954">
    <property type="entry name" value="Class II aaRS ABD-related"/>
    <property type="match status" value="1"/>
</dbReference>
<dbReference type="HAMAP" id="MF_00127">
    <property type="entry name" value="His_tRNA_synth"/>
    <property type="match status" value="1"/>
</dbReference>
<proteinExistence type="inferred from homology"/>
<evidence type="ECO:0000313" key="11">
    <source>
        <dbReference type="Proteomes" id="UP000179024"/>
    </source>
</evidence>
<dbReference type="AlphaFoldDB" id="A0A1F7I6H9"/>
<gene>
    <name evidence="7" type="primary">hisS</name>
    <name evidence="10" type="ORF">A3F34_02160</name>
</gene>
<evidence type="ECO:0000259" key="9">
    <source>
        <dbReference type="PROSITE" id="PS50862"/>
    </source>
</evidence>
<evidence type="ECO:0000256" key="3">
    <source>
        <dbReference type="ARBA" id="ARBA00022840"/>
    </source>
</evidence>
<dbReference type="InterPro" id="IPR004154">
    <property type="entry name" value="Anticodon-bd"/>
</dbReference>
<reference evidence="10 11" key="1">
    <citation type="journal article" date="2016" name="Nat. Commun.">
        <title>Thousands of microbial genomes shed light on interconnected biogeochemical processes in an aquifer system.</title>
        <authorList>
            <person name="Anantharaman K."/>
            <person name="Brown C.T."/>
            <person name="Hug L.A."/>
            <person name="Sharon I."/>
            <person name="Castelle C.J."/>
            <person name="Probst A.J."/>
            <person name="Thomas B.C."/>
            <person name="Singh A."/>
            <person name="Wilkins M.J."/>
            <person name="Karaoz U."/>
            <person name="Brodie E.L."/>
            <person name="Williams K.H."/>
            <person name="Hubbard S.S."/>
            <person name="Banfield J.F."/>
        </authorList>
    </citation>
    <scope>NUCLEOTIDE SEQUENCE [LARGE SCALE GENOMIC DNA]</scope>
</reference>
<keyword evidence="5 7" id="KW-0030">Aminoacyl-tRNA synthetase</keyword>
<keyword evidence="2 7" id="KW-0547">Nucleotide-binding</keyword>
<feature type="binding site" evidence="8">
    <location>
        <begin position="260"/>
        <end position="261"/>
    </location>
    <ligand>
        <name>L-histidine</name>
        <dbReference type="ChEBI" id="CHEBI:57595"/>
    </ligand>
</feature>
<dbReference type="Pfam" id="PF13393">
    <property type="entry name" value="tRNA-synt_His"/>
    <property type="match status" value="1"/>
</dbReference>
<comment type="subunit">
    <text evidence="7">Homodimer.</text>
</comment>
<dbReference type="InterPro" id="IPR036621">
    <property type="entry name" value="Anticodon-bd_dom_sf"/>
</dbReference>
<dbReference type="Gene3D" id="3.40.50.800">
    <property type="entry name" value="Anticodon-binding domain"/>
    <property type="match status" value="1"/>
</dbReference>
<evidence type="ECO:0000256" key="4">
    <source>
        <dbReference type="ARBA" id="ARBA00022917"/>
    </source>
</evidence>
<accession>A0A1F7I6H9</accession>
<dbReference type="InterPro" id="IPR041715">
    <property type="entry name" value="HisRS-like_core"/>
</dbReference>
<dbReference type="GO" id="GO:0005524">
    <property type="term" value="F:ATP binding"/>
    <property type="evidence" value="ECO:0007669"/>
    <property type="project" value="UniProtKB-UniRule"/>
</dbReference>
<keyword evidence="4 7" id="KW-0648">Protein biosynthesis</keyword>
<dbReference type="GO" id="GO:0005737">
    <property type="term" value="C:cytoplasm"/>
    <property type="evidence" value="ECO:0007669"/>
    <property type="project" value="UniProtKB-SubCell"/>
</dbReference>
<dbReference type="GO" id="GO:0004821">
    <property type="term" value="F:histidine-tRNA ligase activity"/>
    <property type="evidence" value="ECO:0007669"/>
    <property type="project" value="UniProtKB-UniRule"/>
</dbReference>
<dbReference type="Gene3D" id="3.30.930.10">
    <property type="entry name" value="Bira Bifunctional Protein, Domain 2"/>
    <property type="match status" value="1"/>
</dbReference>
<feature type="domain" description="Aminoacyl-transfer RNA synthetases class-II family profile" evidence="9">
    <location>
        <begin position="31"/>
        <end position="334"/>
    </location>
</feature>
<keyword evidence="7 10" id="KW-0436">Ligase</keyword>
<dbReference type="PROSITE" id="PS50862">
    <property type="entry name" value="AA_TRNA_LIGASE_II"/>
    <property type="match status" value="1"/>
</dbReference>
<evidence type="ECO:0000256" key="7">
    <source>
        <dbReference type="HAMAP-Rule" id="MF_00127"/>
    </source>
</evidence>
<dbReference type="Proteomes" id="UP000179024">
    <property type="component" value="Unassembled WGS sequence"/>
</dbReference>